<evidence type="ECO:0000313" key="2">
    <source>
        <dbReference type="Proteomes" id="UP000249661"/>
    </source>
</evidence>
<name>A0ACD1HPJ4_9EURO</name>
<organism evidence="1 2">
    <name type="scientific">Aspergillus aculeatinus CBS 121060</name>
    <dbReference type="NCBI Taxonomy" id="1448322"/>
    <lineage>
        <taxon>Eukaryota</taxon>
        <taxon>Fungi</taxon>
        <taxon>Dikarya</taxon>
        <taxon>Ascomycota</taxon>
        <taxon>Pezizomycotina</taxon>
        <taxon>Eurotiomycetes</taxon>
        <taxon>Eurotiomycetidae</taxon>
        <taxon>Eurotiales</taxon>
        <taxon>Aspergillaceae</taxon>
        <taxon>Aspergillus</taxon>
        <taxon>Aspergillus subgen. Circumdati</taxon>
    </lineage>
</organism>
<dbReference type="EMBL" id="KZ824933">
    <property type="protein sequence ID" value="RAH75391.1"/>
    <property type="molecule type" value="Genomic_DNA"/>
</dbReference>
<reference evidence="1" key="1">
    <citation type="submission" date="2018-02" db="EMBL/GenBank/DDBJ databases">
        <title>The genomes of Aspergillus section Nigri reveals drivers in fungal speciation.</title>
        <authorList>
            <consortium name="DOE Joint Genome Institute"/>
            <person name="Vesth T.C."/>
            <person name="Nybo J."/>
            <person name="Theobald S."/>
            <person name="Brandl J."/>
            <person name="Frisvad J.C."/>
            <person name="Nielsen K.F."/>
            <person name="Lyhne E.K."/>
            <person name="Kogle M.E."/>
            <person name="Kuo A."/>
            <person name="Riley R."/>
            <person name="Clum A."/>
            <person name="Nolan M."/>
            <person name="Lipzen A."/>
            <person name="Salamov A."/>
            <person name="Henrissat B."/>
            <person name="Wiebenga A."/>
            <person name="De vries R.P."/>
            <person name="Grigoriev I.V."/>
            <person name="Mortensen U.H."/>
            <person name="Andersen M.R."/>
            <person name="Baker S.E."/>
        </authorList>
    </citation>
    <scope>NUCLEOTIDE SEQUENCE</scope>
    <source>
        <strain evidence="1">CBS 121060</strain>
    </source>
</reference>
<sequence>MMNISYPALGVLALAASCASAGPAACGVCQTGCAAVVMACYSAAGYTWGVALGAGVPATILACNSAFGTCQSACAAVILAPLFWASKACRPSDRPVLFLVTFCKSCWTVAVVSLKIHEEVKCPWYPLLRKWPIDAGV</sequence>
<evidence type="ECO:0000313" key="1">
    <source>
        <dbReference type="EMBL" id="RAH75391.1"/>
    </source>
</evidence>
<accession>A0ACD1HPJ4</accession>
<proteinExistence type="predicted"/>
<dbReference type="Proteomes" id="UP000249661">
    <property type="component" value="Unassembled WGS sequence"/>
</dbReference>
<keyword evidence="2" id="KW-1185">Reference proteome</keyword>
<protein>
    <submittedName>
        <fullName evidence="1">Uncharacterized protein</fullName>
    </submittedName>
</protein>
<gene>
    <name evidence="1" type="ORF">BO66DRAFT_445109</name>
</gene>